<keyword evidence="3 6" id="KW-0489">Methyltransferase</keyword>
<dbReference type="GO" id="GO:0003676">
    <property type="term" value="F:nucleic acid binding"/>
    <property type="evidence" value="ECO:0007669"/>
    <property type="project" value="InterPro"/>
</dbReference>
<dbReference type="AlphaFoldDB" id="A0AAD0S1N6"/>
<dbReference type="KEGG" id="pdj:D0907_04360"/>
<gene>
    <name evidence="6" type="primary">rsmC</name>
    <name evidence="9" type="ORF">D0907_04360</name>
</gene>
<evidence type="ECO:0000259" key="7">
    <source>
        <dbReference type="Pfam" id="PF05175"/>
    </source>
</evidence>
<comment type="catalytic activity">
    <reaction evidence="6">
        <text>guanosine(1207) in 16S rRNA + S-adenosyl-L-methionine = N(2)-methylguanosine(1207) in 16S rRNA + S-adenosyl-L-homocysteine + H(+)</text>
        <dbReference type="Rhea" id="RHEA:42736"/>
        <dbReference type="Rhea" id="RHEA-COMP:10213"/>
        <dbReference type="Rhea" id="RHEA-COMP:10214"/>
        <dbReference type="ChEBI" id="CHEBI:15378"/>
        <dbReference type="ChEBI" id="CHEBI:57856"/>
        <dbReference type="ChEBI" id="CHEBI:59789"/>
        <dbReference type="ChEBI" id="CHEBI:74269"/>
        <dbReference type="ChEBI" id="CHEBI:74481"/>
        <dbReference type="EC" id="2.1.1.172"/>
    </reaction>
</comment>
<comment type="subunit">
    <text evidence="6">Monomer.</text>
</comment>
<evidence type="ECO:0000256" key="3">
    <source>
        <dbReference type="ARBA" id="ARBA00022603"/>
    </source>
</evidence>
<feature type="domain" description="Methyltransferase small N-terminal" evidence="8">
    <location>
        <begin position="8"/>
        <end position="164"/>
    </location>
</feature>
<protein>
    <recommendedName>
        <fullName evidence="6">Ribosomal RNA small subunit methyltransferase C</fullName>
        <ecNumber evidence="6">2.1.1.172</ecNumber>
    </recommendedName>
    <alternativeName>
        <fullName evidence="6">16S rRNA m2G1207 methyltransferase</fullName>
    </alternativeName>
    <alternativeName>
        <fullName evidence="6">rRNA (guanine-N(2)-)-methyltransferase RsmC</fullName>
    </alternativeName>
</protein>
<dbReference type="InterPro" id="IPR007848">
    <property type="entry name" value="Small_mtfrase_dom"/>
</dbReference>
<comment type="subcellular location">
    <subcellularLocation>
        <location evidence="6">Cytoplasm</location>
    </subcellularLocation>
</comment>
<evidence type="ECO:0000256" key="5">
    <source>
        <dbReference type="ARBA" id="ARBA00022691"/>
    </source>
</evidence>
<dbReference type="GeneID" id="99504683"/>
<dbReference type="CDD" id="cd02440">
    <property type="entry name" value="AdoMet_MTases"/>
    <property type="match status" value="1"/>
</dbReference>
<dbReference type="HAMAP" id="MF_01862">
    <property type="entry name" value="16SrRNA_methyltr_C"/>
    <property type="match status" value="1"/>
</dbReference>
<evidence type="ECO:0000259" key="8">
    <source>
        <dbReference type="Pfam" id="PF08468"/>
    </source>
</evidence>
<keyword evidence="1 6" id="KW-0963">Cytoplasm</keyword>
<feature type="domain" description="Methyltransferase small" evidence="7">
    <location>
        <begin position="175"/>
        <end position="339"/>
    </location>
</feature>
<comment type="similarity">
    <text evidence="6">Belongs to the methyltransferase superfamily. RsmC family.</text>
</comment>
<dbReference type="PANTHER" id="PTHR47816:SF4">
    <property type="entry name" value="RIBOSOMAL RNA SMALL SUBUNIT METHYLTRANSFERASE C"/>
    <property type="match status" value="1"/>
</dbReference>
<comment type="function">
    <text evidence="6">Specifically methylates the guanine in position 1207 of 16S rRNA in the 30S particle.</text>
</comment>
<dbReference type="RefSeq" id="WP_065978407.1">
    <property type="nucleotide sequence ID" value="NZ_CP032090.1"/>
</dbReference>
<keyword evidence="5 6" id="KW-0949">S-adenosyl-L-methionine</keyword>
<evidence type="ECO:0000256" key="2">
    <source>
        <dbReference type="ARBA" id="ARBA00022552"/>
    </source>
</evidence>
<keyword evidence="2 6" id="KW-0698">rRNA processing</keyword>
<dbReference type="GO" id="GO:0052914">
    <property type="term" value="F:16S rRNA (guanine(1207)-N(2))-methyltransferase activity"/>
    <property type="evidence" value="ECO:0007669"/>
    <property type="project" value="UniProtKB-EC"/>
</dbReference>
<sequence>MSKLTNPSLLLLRNDEELVGQSILVVNFEQDGFLRELKALNPNAAITAFSYNHANAQYASKINGIRAVVDHTIPEGNYDLVIYYYPKAKPEALMCLDNIRAICKEDAQLLIVGENKGGVKSAEKQLKDLCGFSNKIDSAKHCILYLFSELTLNDSFDISRYHKPFQVKAGDLEFTAISVPGVFNHGALDVGTAVLLNNAPNISKGKVLDFACGAGVIAAYLGIKHPDLVFTCSDVSALATYATTQTLALNNLQGDAILSDGLESIDGKFDLIISNPPFHTGIATDYTIAEAFLANAKQHLTKQGKLTIVANSFLKYPPILEAQFGQYTTDFKNTKFSVYSAA</sequence>
<dbReference type="InterPro" id="IPR029063">
    <property type="entry name" value="SAM-dependent_MTases_sf"/>
</dbReference>
<dbReference type="PRINTS" id="PR00507">
    <property type="entry name" value="N12N6MTFRASE"/>
</dbReference>
<dbReference type="PANTHER" id="PTHR47816">
    <property type="entry name" value="RIBOSOMAL RNA SMALL SUBUNIT METHYLTRANSFERASE C"/>
    <property type="match status" value="1"/>
</dbReference>
<dbReference type="InterPro" id="IPR046977">
    <property type="entry name" value="RsmC/RlmG"/>
</dbReference>
<dbReference type="Gene3D" id="3.40.50.150">
    <property type="entry name" value="Vaccinia Virus protein VP39"/>
    <property type="match status" value="2"/>
</dbReference>
<reference evidence="9 10" key="1">
    <citation type="submission" date="2018-08" db="EMBL/GenBank/DDBJ databases">
        <title>Draft genome sequence of Pseudoalteromonas donghaensis HJ51.</title>
        <authorList>
            <person name="Oh J."/>
            <person name="Roh D."/>
        </authorList>
    </citation>
    <scope>NUCLEOTIDE SEQUENCE [LARGE SCALE GENOMIC DNA]</scope>
    <source>
        <strain evidence="9 10">HJ51</strain>
    </source>
</reference>
<dbReference type="Pfam" id="PF08468">
    <property type="entry name" value="MTS_N"/>
    <property type="match status" value="1"/>
</dbReference>
<evidence type="ECO:0000313" key="10">
    <source>
        <dbReference type="Proteomes" id="UP000264605"/>
    </source>
</evidence>
<dbReference type="GO" id="GO:0005737">
    <property type="term" value="C:cytoplasm"/>
    <property type="evidence" value="ECO:0007669"/>
    <property type="project" value="UniProtKB-SubCell"/>
</dbReference>
<dbReference type="InterPro" id="IPR013675">
    <property type="entry name" value="Mtase_sm_N"/>
</dbReference>
<evidence type="ECO:0000256" key="1">
    <source>
        <dbReference type="ARBA" id="ARBA00022490"/>
    </source>
</evidence>
<dbReference type="InterPro" id="IPR023543">
    <property type="entry name" value="rRNA_ssu_MeTfrase_C"/>
</dbReference>
<dbReference type="InterPro" id="IPR002052">
    <property type="entry name" value="DNA_methylase_N6_adenine_CS"/>
</dbReference>
<dbReference type="SUPFAM" id="SSF53335">
    <property type="entry name" value="S-adenosyl-L-methionine-dependent methyltransferases"/>
    <property type="match status" value="1"/>
</dbReference>
<keyword evidence="4 6" id="KW-0808">Transferase</keyword>
<proteinExistence type="inferred from homology"/>
<dbReference type="Proteomes" id="UP000264605">
    <property type="component" value="Chromosome"/>
</dbReference>
<evidence type="ECO:0000256" key="6">
    <source>
        <dbReference type="HAMAP-Rule" id="MF_01862"/>
    </source>
</evidence>
<evidence type="ECO:0000256" key="4">
    <source>
        <dbReference type="ARBA" id="ARBA00022679"/>
    </source>
</evidence>
<accession>A0AAD0S1N6</accession>
<dbReference type="EMBL" id="CP032090">
    <property type="protein sequence ID" value="AXV64571.1"/>
    <property type="molecule type" value="Genomic_DNA"/>
</dbReference>
<dbReference type="PROSITE" id="PS00092">
    <property type="entry name" value="N6_MTASE"/>
    <property type="match status" value="1"/>
</dbReference>
<name>A0AAD0S1N6_9GAMM</name>
<dbReference type="EC" id="2.1.1.172" evidence="6"/>
<organism evidence="9 10">
    <name type="scientific">Pseudoalteromonas lipolytica</name>
    <dbReference type="NCBI Taxonomy" id="570156"/>
    <lineage>
        <taxon>Bacteria</taxon>
        <taxon>Pseudomonadati</taxon>
        <taxon>Pseudomonadota</taxon>
        <taxon>Gammaproteobacteria</taxon>
        <taxon>Alteromonadales</taxon>
        <taxon>Pseudoalteromonadaceae</taxon>
        <taxon>Pseudoalteromonas</taxon>
    </lineage>
</organism>
<dbReference type="Pfam" id="PF05175">
    <property type="entry name" value="MTS"/>
    <property type="match status" value="1"/>
</dbReference>
<evidence type="ECO:0000313" key="9">
    <source>
        <dbReference type="EMBL" id="AXV64571.1"/>
    </source>
</evidence>